<dbReference type="OMA" id="CSMCAVQ"/>
<keyword evidence="7" id="KW-0732">Signal</keyword>
<dbReference type="GO" id="GO:0005576">
    <property type="term" value="C:extracellular region"/>
    <property type="evidence" value="ECO:0007669"/>
    <property type="project" value="UniProtKB-SubCell"/>
</dbReference>
<proteinExistence type="inferred from homology"/>
<feature type="compositionally biased region" description="Low complexity" evidence="6">
    <location>
        <begin position="77"/>
        <end position="89"/>
    </location>
</feature>
<dbReference type="PROSITE" id="PS01252">
    <property type="entry name" value="OPIOIDS_PRECURSOR"/>
    <property type="match status" value="1"/>
</dbReference>
<keyword evidence="5" id="KW-0165">Cleavage on pair of basic residues</keyword>
<dbReference type="InterPro" id="IPR006024">
    <property type="entry name" value="Opioid_neupept"/>
</dbReference>
<keyword evidence="5" id="KW-0527">Neuropeptide</keyword>
<dbReference type="FunCoup" id="A0A6I8NN41">
    <property type="interactions" value="323"/>
</dbReference>
<dbReference type="GeneID" id="103167988"/>
<dbReference type="CTD" id="5173"/>
<dbReference type="GO" id="GO:0005886">
    <property type="term" value="C:plasma membrane"/>
    <property type="evidence" value="ECO:0000318"/>
    <property type="project" value="GO_Central"/>
</dbReference>
<dbReference type="RefSeq" id="XP_028905179.1">
    <property type="nucleotide sequence ID" value="XM_029049346.1"/>
</dbReference>
<dbReference type="GO" id="GO:0043025">
    <property type="term" value="C:neuronal cell body"/>
    <property type="evidence" value="ECO:0000318"/>
    <property type="project" value="GO_Central"/>
</dbReference>
<keyword evidence="4" id="KW-1015">Disulfide bond</keyword>
<dbReference type="GO" id="GO:0007600">
    <property type="term" value="P:sensory perception"/>
    <property type="evidence" value="ECO:0000318"/>
    <property type="project" value="GO_Central"/>
</dbReference>
<evidence type="ECO:0000256" key="6">
    <source>
        <dbReference type="SAM" id="MobiDB-lite"/>
    </source>
</evidence>
<dbReference type="GO" id="GO:0043679">
    <property type="term" value="C:axon terminus"/>
    <property type="evidence" value="ECO:0000318"/>
    <property type="project" value="GO_Central"/>
</dbReference>
<protein>
    <submittedName>
        <fullName evidence="8">Prodynorphin</fullName>
    </submittedName>
</protein>
<organism evidence="8 9">
    <name type="scientific">Ornithorhynchus anatinus</name>
    <name type="common">Duckbill platypus</name>
    <dbReference type="NCBI Taxonomy" id="9258"/>
    <lineage>
        <taxon>Eukaryota</taxon>
        <taxon>Metazoa</taxon>
        <taxon>Chordata</taxon>
        <taxon>Craniata</taxon>
        <taxon>Vertebrata</taxon>
        <taxon>Euteleostomi</taxon>
        <taxon>Mammalia</taxon>
        <taxon>Monotremata</taxon>
        <taxon>Ornithorhynchidae</taxon>
        <taxon>Ornithorhynchus</taxon>
    </lineage>
</organism>
<evidence type="ECO:0000313" key="8">
    <source>
        <dbReference type="Ensembl" id="ENSOANP00000042156.1"/>
    </source>
</evidence>
<keyword evidence="5" id="KW-0555">Opioid peptide</keyword>
<evidence type="ECO:0000256" key="7">
    <source>
        <dbReference type="SAM" id="SignalP"/>
    </source>
</evidence>
<dbReference type="Bgee" id="ENSOANG00000039719">
    <property type="expression patterns" value="Expressed in brain and 7 other cell types or tissues"/>
</dbReference>
<dbReference type="GO" id="GO:0001515">
    <property type="term" value="F:opioid peptide activity"/>
    <property type="evidence" value="ECO:0007669"/>
    <property type="project" value="UniProtKB-KW"/>
</dbReference>
<dbReference type="AlphaFoldDB" id="A0A6I8NN41"/>
<dbReference type="GO" id="GO:0031628">
    <property type="term" value="F:opioid receptor binding"/>
    <property type="evidence" value="ECO:0000318"/>
    <property type="project" value="GO_Central"/>
</dbReference>
<sequence length="206" mass="21658">MEWHVLALALPLWLGALSSASAQCSAQCSRCSDHTQGPQDTLDPLICTLECEAAPASGGEWGRCRLILSLLGALLPGPRRSGPPAGAPGDPEEEPRTSRGGLGPLGPSRGLPRGEGLRPPAEAPGVTGGRKAEGKRYGGFLRRYPKRSPPGGAGPHKRYGGFMRRVRPKLRWDNQKRYGASRPRPFKPVTRGEGAAGALSGEGAAL</sequence>
<evidence type="ECO:0000256" key="4">
    <source>
        <dbReference type="ARBA" id="ARBA00023157"/>
    </source>
</evidence>
<dbReference type="InParanoid" id="A0A6I8NN41"/>
<feature type="compositionally biased region" description="Low complexity" evidence="6">
    <location>
        <begin position="192"/>
        <end position="206"/>
    </location>
</feature>
<reference evidence="8" key="2">
    <citation type="submission" date="2025-09" db="UniProtKB">
        <authorList>
            <consortium name="Ensembl"/>
        </authorList>
    </citation>
    <scope>IDENTIFICATION</scope>
    <source>
        <strain evidence="8">Glennie</strain>
    </source>
</reference>
<comment type="subcellular location">
    <subcellularLocation>
        <location evidence="1 5">Secreted</location>
    </subcellularLocation>
</comment>
<evidence type="ECO:0000313" key="9">
    <source>
        <dbReference type="Proteomes" id="UP000002279"/>
    </source>
</evidence>
<dbReference type="GO" id="GO:0030425">
    <property type="term" value="C:dendrite"/>
    <property type="evidence" value="ECO:0000318"/>
    <property type="project" value="GO_Central"/>
</dbReference>
<dbReference type="PANTHER" id="PTHR11438:SF4">
    <property type="entry name" value="PROENKEPHALIN-B"/>
    <property type="match status" value="1"/>
</dbReference>
<dbReference type="GeneTree" id="ENSGT00950000183149"/>
<feature type="signal peptide" evidence="7">
    <location>
        <begin position="1"/>
        <end position="22"/>
    </location>
</feature>
<dbReference type="Ensembl" id="ENSOANT00000060604.1">
    <property type="protein sequence ID" value="ENSOANP00000042156.1"/>
    <property type="gene ID" value="ENSOANG00000039719.1"/>
</dbReference>
<keyword evidence="3" id="KW-0964">Secreted</keyword>
<dbReference type="PANTHER" id="PTHR11438">
    <property type="entry name" value="PROENKEPHALIN"/>
    <property type="match status" value="1"/>
</dbReference>
<accession>A0A6I8NN41</accession>
<keyword evidence="9" id="KW-1185">Reference proteome</keyword>
<dbReference type="PRINTS" id="PR01028">
    <property type="entry name" value="OPIOIDPRCRSR"/>
</dbReference>
<comment type="similarity">
    <text evidence="2 5">Belongs to the opioid neuropeptide precursor family.</text>
</comment>
<feature type="region of interest" description="Disordered" evidence="6">
    <location>
        <begin position="77"/>
        <end position="206"/>
    </location>
</feature>
<evidence type="ECO:0000256" key="2">
    <source>
        <dbReference type="ARBA" id="ARBA00008543"/>
    </source>
</evidence>
<evidence type="ECO:0000256" key="3">
    <source>
        <dbReference type="ARBA" id="ARBA00022525"/>
    </source>
</evidence>
<dbReference type="Proteomes" id="UP000002279">
    <property type="component" value="Unplaced"/>
</dbReference>
<dbReference type="GO" id="GO:0007218">
    <property type="term" value="P:neuropeptide signaling pathway"/>
    <property type="evidence" value="ECO:0000318"/>
    <property type="project" value="GO_Central"/>
</dbReference>
<dbReference type="RefSeq" id="XP_039766007.1">
    <property type="nucleotide sequence ID" value="XM_039910073.1"/>
</dbReference>
<dbReference type="Pfam" id="PF01160">
    <property type="entry name" value="Opiods_neuropep"/>
    <property type="match status" value="1"/>
</dbReference>
<reference evidence="8" key="1">
    <citation type="submission" date="2025-08" db="UniProtKB">
        <authorList>
            <consortium name="Ensembl"/>
        </authorList>
    </citation>
    <scope>IDENTIFICATION</scope>
    <source>
        <strain evidence="8">Glennie</strain>
    </source>
</reference>
<dbReference type="GO" id="GO:0007268">
    <property type="term" value="P:chemical synaptic transmission"/>
    <property type="evidence" value="ECO:0000318"/>
    <property type="project" value="GO_Central"/>
</dbReference>
<gene>
    <name evidence="8" type="primary">PDYN</name>
</gene>
<name>A0A6I8NN41_ORNAN</name>
<evidence type="ECO:0000256" key="5">
    <source>
        <dbReference type="RuleBase" id="RU004400"/>
    </source>
</evidence>
<evidence type="ECO:0000256" key="1">
    <source>
        <dbReference type="ARBA" id="ARBA00004613"/>
    </source>
</evidence>
<feature type="chain" id="PRO_5026281329" evidence="7">
    <location>
        <begin position="23"/>
        <end position="206"/>
    </location>
</feature>
<feature type="compositionally biased region" description="Basic residues" evidence="6">
    <location>
        <begin position="155"/>
        <end position="169"/>
    </location>
</feature>